<evidence type="ECO:0000313" key="3">
    <source>
        <dbReference type="EMBL" id="CAL5071504.1"/>
    </source>
</evidence>
<dbReference type="Gene3D" id="3.40.50.1820">
    <property type="entry name" value="alpha/beta hydrolase"/>
    <property type="match status" value="1"/>
</dbReference>
<dbReference type="AlphaFoldDB" id="A0ABC9H845"/>
<proteinExistence type="predicted"/>
<dbReference type="Pfam" id="PF07859">
    <property type="entry name" value="Abhydrolase_3"/>
    <property type="match status" value="1"/>
</dbReference>
<evidence type="ECO:0000259" key="2">
    <source>
        <dbReference type="Pfam" id="PF07859"/>
    </source>
</evidence>
<dbReference type="InterPro" id="IPR013094">
    <property type="entry name" value="AB_hydrolase_3"/>
</dbReference>
<evidence type="ECO:0000313" key="5">
    <source>
        <dbReference type="Proteomes" id="UP001497457"/>
    </source>
</evidence>
<organism evidence="4 5">
    <name type="scientific">Urochloa decumbens</name>
    <dbReference type="NCBI Taxonomy" id="240449"/>
    <lineage>
        <taxon>Eukaryota</taxon>
        <taxon>Viridiplantae</taxon>
        <taxon>Streptophyta</taxon>
        <taxon>Embryophyta</taxon>
        <taxon>Tracheophyta</taxon>
        <taxon>Spermatophyta</taxon>
        <taxon>Magnoliopsida</taxon>
        <taxon>Liliopsida</taxon>
        <taxon>Poales</taxon>
        <taxon>Poaceae</taxon>
        <taxon>PACMAD clade</taxon>
        <taxon>Panicoideae</taxon>
        <taxon>Panicodae</taxon>
        <taxon>Paniceae</taxon>
        <taxon>Melinidinae</taxon>
        <taxon>Urochloa</taxon>
    </lineage>
</organism>
<feature type="active site" evidence="1">
    <location>
        <position position="177"/>
    </location>
</feature>
<evidence type="ECO:0000313" key="4">
    <source>
        <dbReference type="EMBL" id="CAM0150954.1"/>
    </source>
</evidence>
<dbReference type="PROSITE" id="PS01174">
    <property type="entry name" value="LIPASE_GDXG_SER"/>
    <property type="match status" value="1"/>
</dbReference>
<evidence type="ECO:0000256" key="1">
    <source>
        <dbReference type="PROSITE-ProRule" id="PRU10038"/>
    </source>
</evidence>
<protein>
    <recommendedName>
        <fullName evidence="2">Alpha/beta hydrolase fold-3 domain-containing protein</fullName>
    </recommendedName>
</protein>
<name>A0ABC9H845_9POAL</name>
<keyword evidence="5" id="KW-1185">Reference proteome</keyword>
<dbReference type="InterPro" id="IPR050466">
    <property type="entry name" value="Carboxylest/Gibb_receptor"/>
</dbReference>
<dbReference type="InterPro" id="IPR033140">
    <property type="entry name" value="Lipase_GDXG_put_SER_AS"/>
</dbReference>
<dbReference type="EMBL" id="CAXIPR030004116">
    <property type="protein sequence ID" value="CAM0150954.1"/>
    <property type="molecule type" value="Genomic_DNA"/>
</dbReference>
<dbReference type="PANTHER" id="PTHR23024">
    <property type="entry name" value="ARYLACETAMIDE DEACETYLASE"/>
    <property type="match status" value="1"/>
</dbReference>
<feature type="domain" description="Alpha/beta hydrolase fold-3" evidence="2">
    <location>
        <begin position="93"/>
        <end position="312"/>
    </location>
</feature>
<dbReference type="Proteomes" id="UP001497457">
    <property type="component" value="Unassembled WGS sequence"/>
</dbReference>
<dbReference type="InterPro" id="IPR029058">
    <property type="entry name" value="AB_hydrolase_fold"/>
</dbReference>
<accession>A0ABC9H845</accession>
<dbReference type="SUPFAM" id="SSF53474">
    <property type="entry name" value="alpha/beta-Hydrolases"/>
    <property type="match status" value="1"/>
</dbReference>
<gene>
    <name evidence="3" type="ORF">URODEC1_LOCUS103416</name>
    <name evidence="4" type="ORF">URODEC1_LOCUS123989</name>
</gene>
<dbReference type="Proteomes" id="UP001497457">
    <property type="component" value="Chromosome 6rd"/>
</dbReference>
<sequence length="340" mass="36461">MAGGSDDSAGRRRTPPLPWTVRIQLAALALGHRQDGSVRRLLFYLGDLKSGASSRPDASGVRSADVTIDASHGLWARVFSPPPPPSDDPVPVVVYFHGGGFVLMSASSRPYDALCRRLCGELRAVVVSVNYRLAPDHRYPAAYDDGVAALRYLDAGDNALPVAMPVDLSSVFLAGDSAGGNIAHHVAQRWAASVSAAPARLRVAGAVMIQPFFGGEERTDAEVELDRVPPLTVAATDFYWKEFLPEGATRDHPAAHVCGGGVEIAEAFPPAMVAVGGFDLLKDWQARYVETLQGKGKPVKVVEYPDAVHGFHVFPELADSGKLVEEMKMFVQEHRSKNAA</sequence>
<dbReference type="EMBL" id="OZ075116">
    <property type="protein sequence ID" value="CAL5071504.1"/>
    <property type="molecule type" value="Genomic_DNA"/>
</dbReference>
<dbReference type="PANTHER" id="PTHR23024:SF538">
    <property type="entry name" value="OS07G0643100 PROTEIN"/>
    <property type="match status" value="1"/>
</dbReference>
<reference evidence="4" key="1">
    <citation type="submission" date="2024-10" db="EMBL/GenBank/DDBJ databases">
        <authorList>
            <person name="Ryan C."/>
        </authorList>
    </citation>
    <scope>NUCLEOTIDE SEQUENCE [LARGE SCALE GENOMIC DNA]</scope>
</reference>